<dbReference type="EMBL" id="LAZR01006725">
    <property type="protein sequence ID" value="KKM90065.1"/>
    <property type="molecule type" value="Genomic_DNA"/>
</dbReference>
<organism evidence="1">
    <name type="scientific">marine sediment metagenome</name>
    <dbReference type="NCBI Taxonomy" id="412755"/>
    <lineage>
        <taxon>unclassified sequences</taxon>
        <taxon>metagenomes</taxon>
        <taxon>ecological metagenomes</taxon>
    </lineage>
</organism>
<dbReference type="AlphaFoldDB" id="A0A0F9NML4"/>
<protein>
    <submittedName>
        <fullName evidence="1">Uncharacterized protein</fullName>
    </submittedName>
</protein>
<proteinExistence type="predicted"/>
<comment type="caution">
    <text evidence="1">The sequence shown here is derived from an EMBL/GenBank/DDBJ whole genome shotgun (WGS) entry which is preliminary data.</text>
</comment>
<accession>A0A0F9NML4</accession>
<name>A0A0F9NML4_9ZZZZ</name>
<evidence type="ECO:0000313" key="1">
    <source>
        <dbReference type="EMBL" id="KKM90065.1"/>
    </source>
</evidence>
<gene>
    <name evidence="1" type="ORF">LCGC14_1242310</name>
</gene>
<sequence>MVCGDDLMPIKLERKLKKIAAKRGYGKERTGRYVYGTLGKIKDVKNAR</sequence>
<reference evidence="1" key="1">
    <citation type="journal article" date="2015" name="Nature">
        <title>Complex archaea that bridge the gap between prokaryotes and eukaryotes.</title>
        <authorList>
            <person name="Spang A."/>
            <person name="Saw J.H."/>
            <person name="Jorgensen S.L."/>
            <person name="Zaremba-Niedzwiedzka K."/>
            <person name="Martijn J."/>
            <person name="Lind A.E."/>
            <person name="van Eijk R."/>
            <person name="Schleper C."/>
            <person name="Guy L."/>
            <person name="Ettema T.J."/>
        </authorList>
    </citation>
    <scope>NUCLEOTIDE SEQUENCE</scope>
</reference>